<proteinExistence type="inferred from homology"/>
<dbReference type="Gene3D" id="1.10.4100.10">
    <property type="entry name" value="2-methylcitrate dehydratase PrpD"/>
    <property type="match status" value="1"/>
</dbReference>
<dbReference type="Pfam" id="PF19305">
    <property type="entry name" value="MmgE_PrpD_C"/>
    <property type="match status" value="1"/>
</dbReference>
<reference evidence="4" key="1">
    <citation type="journal article" date="2020" name="Stud. Mycol.">
        <title>101 Dothideomycetes genomes: a test case for predicting lifestyles and emergence of pathogens.</title>
        <authorList>
            <person name="Haridas S."/>
            <person name="Albert R."/>
            <person name="Binder M."/>
            <person name="Bloem J."/>
            <person name="Labutti K."/>
            <person name="Salamov A."/>
            <person name="Andreopoulos B."/>
            <person name="Baker S."/>
            <person name="Barry K."/>
            <person name="Bills G."/>
            <person name="Bluhm B."/>
            <person name="Cannon C."/>
            <person name="Castanera R."/>
            <person name="Culley D."/>
            <person name="Daum C."/>
            <person name="Ezra D."/>
            <person name="Gonzalez J."/>
            <person name="Henrissat B."/>
            <person name="Kuo A."/>
            <person name="Liang C."/>
            <person name="Lipzen A."/>
            <person name="Lutzoni F."/>
            <person name="Magnuson J."/>
            <person name="Mondo S."/>
            <person name="Nolan M."/>
            <person name="Ohm R."/>
            <person name="Pangilinan J."/>
            <person name="Park H.-J."/>
            <person name="Ramirez L."/>
            <person name="Alfaro M."/>
            <person name="Sun H."/>
            <person name="Tritt A."/>
            <person name="Yoshinaga Y."/>
            <person name="Zwiers L.-H."/>
            <person name="Turgeon B."/>
            <person name="Goodwin S."/>
            <person name="Spatafora J."/>
            <person name="Crous P."/>
            <person name="Grigoriev I."/>
        </authorList>
    </citation>
    <scope>NUCLEOTIDE SEQUENCE</scope>
    <source>
        <strain evidence="4">CBS 473.64</strain>
    </source>
</reference>
<evidence type="ECO:0000259" key="2">
    <source>
        <dbReference type="Pfam" id="PF03972"/>
    </source>
</evidence>
<evidence type="ECO:0000259" key="3">
    <source>
        <dbReference type="Pfam" id="PF19305"/>
    </source>
</evidence>
<accession>A0A6A6S9A0</accession>
<dbReference type="InterPro" id="IPR005656">
    <property type="entry name" value="MmgE_PrpD"/>
</dbReference>
<dbReference type="InterPro" id="IPR045337">
    <property type="entry name" value="MmgE_PrpD_C"/>
</dbReference>
<dbReference type="Pfam" id="PF03972">
    <property type="entry name" value="MmgE_PrpD_N"/>
    <property type="match status" value="1"/>
</dbReference>
<dbReference type="GO" id="GO:0016829">
    <property type="term" value="F:lyase activity"/>
    <property type="evidence" value="ECO:0007669"/>
    <property type="project" value="InterPro"/>
</dbReference>
<dbReference type="Gene3D" id="3.30.1330.120">
    <property type="entry name" value="2-methylcitrate dehydratase PrpD"/>
    <property type="match status" value="1"/>
</dbReference>
<dbReference type="InterPro" id="IPR036148">
    <property type="entry name" value="MmgE/PrpD_sf"/>
</dbReference>
<dbReference type="InterPro" id="IPR045336">
    <property type="entry name" value="MmgE_PrpD_N"/>
</dbReference>
<protein>
    <submittedName>
        <fullName evidence="4">MmgE/PrpD</fullName>
    </submittedName>
</protein>
<dbReference type="EMBL" id="MU006779">
    <property type="protein sequence ID" value="KAF2643772.1"/>
    <property type="molecule type" value="Genomic_DNA"/>
</dbReference>
<dbReference type="Proteomes" id="UP000799753">
    <property type="component" value="Unassembled WGS sequence"/>
</dbReference>
<dbReference type="PANTHER" id="PTHR16943">
    <property type="entry name" value="2-METHYLCITRATE DEHYDRATASE-RELATED"/>
    <property type="match status" value="1"/>
</dbReference>
<dbReference type="PANTHER" id="PTHR16943:SF8">
    <property type="entry name" value="2-METHYLCITRATE DEHYDRATASE"/>
    <property type="match status" value="1"/>
</dbReference>
<sequence length="483" mass="51991">MFTITSPMASHQEPRLLGERFATHALTTRFEDLPDDAVAQAKVFILDTLGVGIAGSSAFGADKVVQVSASHGHGEEATIWGRSQRLPVGTASLVNGYQIHCQEYDCVHEGAVLHPLATTLPVVIAYAEKTGGVSGKDLITAVAVGVNISAGLGIASKSAMSFFRPATAGGFGATAAVGRLMGLSHEALVQAFGLQYAQTSGTLQPHVEGSASLPLQVGLNSRAAVQSCYFAQAGFPGTRDVFEGAYGYFRLFEGPTPWDLTATYDVLEGKRWLISEVSHKPYPAGRATHGGIEGLQILRKKIDGSIMKPKEVKRVTITGPPVTARLCARPDLPDPSPNYARLCMSYVGAKMLLNGFIDLAHYRGSELSDPTTHELAKRIQMVSDGQADPNALVPVSVEIETTDGETKKWKCEQMLASPSRRLSREQHLAKFRRCWEFAAEPLSKTARENLILMVDDLENSTDVRTLTKLLSPSVEGSLEQSKL</sequence>
<keyword evidence="5" id="KW-1185">Reference proteome</keyword>
<dbReference type="AlphaFoldDB" id="A0A6A6S9A0"/>
<dbReference type="InterPro" id="IPR042183">
    <property type="entry name" value="MmgE/PrpD_sf_1"/>
</dbReference>
<dbReference type="InterPro" id="IPR042188">
    <property type="entry name" value="MmgE/PrpD_sf_2"/>
</dbReference>
<feature type="domain" description="MmgE/PrpD N-terminal" evidence="2">
    <location>
        <begin position="19"/>
        <end position="259"/>
    </location>
</feature>
<dbReference type="SUPFAM" id="SSF103378">
    <property type="entry name" value="2-methylcitrate dehydratase PrpD"/>
    <property type="match status" value="1"/>
</dbReference>
<evidence type="ECO:0000313" key="5">
    <source>
        <dbReference type="Proteomes" id="UP000799753"/>
    </source>
</evidence>
<evidence type="ECO:0000313" key="4">
    <source>
        <dbReference type="EMBL" id="KAF2643772.1"/>
    </source>
</evidence>
<dbReference type="OrthoDB" id="10267976at2759"/>
<organism evidence="4 5">
    <name type="scientific">Massarina eburnea CBS 473.64</name>
    <dbReference type="NCBI Taxonomy" id="1395130"/>
    <lineage>
        <taxon>Eukaryota</taxon>
        <taxon>Fungi</taxon>
        <taxon>Dikarya</taxon>
        <taxon>Ascomycota</taxon>
        <taxon>Pezizomycotina</taxon>
        <taxon>Dothideomycetes</taxon>
        <taxon>Pleosporomycetidae</taxon>
        <taxon>Pleosporales</taxon>
        <taxon>Massarineae</taxon>
        <taxon>Massarinaceae</taxon>
        <taxon>Massarina</taxon>
    </lineage>
</organism>
<name>A0A6A6S9A0_9PLEO</name>
<comment type="similarity">
    <text evidence="1">Belongs to the PrpD family.</text>
</comment>
<evidence type="ECO:0000256" key="1">
    <source>
        <dbReference type="ARBA" id="ARBA00006174"/>
    </source>
</evidence>
<feature type="domain" description="MmgE/PrpD C-terminal" evidence="3">
    <location>
        <begin position="282"/>
        <end position="440"/>
    </location>
</feature>
<gene>
    <name evidence="4" type="ORF">P280DRAFT_537358</name>
</gene>